<evidence type="ECO:0000313" key="1">
    <source>
        <dbReference type="EMBL" id="CAF5167542.1"/>
    </source>
</evidence>
<evidence type="ECO:0000313" key="2">
    <source>
        <dbReference type="Proteomes" id="UP000676336"/>
    </source>
</evidence>
<dbReference type="AlphaFoldDB" id="A0A8S3GML1"/>
<proteinExistence type="predicted"/>
<dbReference type="EMBL" id="CAJOBI010304734">
    <property type="protein sequence ID" value="CAF5167542.1"/>
    <property type="molecule type" value="Genomic_DNA"/>
</dbReference>
<gene>
    <name evidence="1" type="ORF">SMN809_LOCUS65142</name>
</gene>
<name>A0A8S3GML1_9BILA</name>
<sequence>MYEVEEHLAPIPGVDINSISEESDFADDSCVEITSNVDEEDDEETQIEKRAKLAEDYNKRMSTQQNKQTALSHFWK</sequence>
<reference evidence="1" key="1">
    <citation type="submission" date="2021-02" db="EMBL/GenBank/DDBJ databases">
        <authorList>
            <person name="Nowell W R."/>
        </authorList>
    </citation>
    <scope>NUCLEOTIDE SEQUENCE</scope>
</reference>
<protein>
    <submittedName>
        <fullName evidence="1">Uncharacterized protein</fullName>
    </submittedName>
</protein>
<feature type="non-terminal residue" evidence="1">
    <location>
        <position position="76"/>
    </location>
</feature>
<accession>A0A8S3GML1</accession>
<dbReference type="Proteomes" id="UP000676336">
    <property type="component" value="Unassembled WGS sequence"/>
</dbReference>
<organism evidence="1 2">
    <name type="scientific">Rotaria magnacalcarata</name>
    <dbReference type="NCBI Taxonomy" id="392030"/>
    <lineage>
        <taxon>Eukaryota</taxon>
        <taxon>Metazoa</taxon>
        <taxon>Spiralia</taxon>
        <taxon>Gnathifera</taxon>
        <taxon>Rotifera</taxon>
        <taxon>Eurotatoria</taxon>
        <taxon>Bdelloidea</taxon>
        <taxon>Philodinida</taxon>
        <taxon>Philodinidae</taxon>
        <taxon>Rotaria</taxon>
    </lineage>
</organism>
<comment type="caution">
    <text evidence="1">The sequence shown here is derived from an EMBL/GenBank/DDBJ whole genome shotgun (WGS) entry which is preliminary data.</text>
</comment>